<feature type="signal peptide" evidence="9">
    <location>
        <begin position="1"/>
        <end position="18"/>
    </location>
</feature>
<feature type="transmembrane region" description="Helical" evidence="8">
    <location>
        <begin position="1285"/>
        <end position="1307"/>
    </location>
</feature>
<evidence type="ECO:0000256" key="9">
    <source>
        <dbReference type="SAM" id="SignalP"/>
    </source>
</evidence>
<keyword evidence="8" id="KW-0472">Membrane</keyword>
<feature type="transmembrane region" description="Helical" evidence="8">
    <location>
        <begin position="1159"/>
        <end position="1179"/>
    </location>
</feature>
<dbReference type="SUPFAM" id="SSF54001">
    <property type="entry name" value="Cysteine proteinases"/>
    <property type="match status" value="1"/>
</dbReference>
<feature type="transmembrane region" description="Helical" evidence="8">
    <location>
        <begin position="1434"/>
        <end position="1467"/>
    </location>
</feature>
<comment type="caution">
    <text evidence="11">The sequence shown here is derived from an EMBL/GenBank/DDBJ whole genome shotgun (WGS) entry which is preliminary data.</text>
</comment>
<evidence type="ECO:0000256" key="1">
    <source>
        <dbReference type="ARBA" id="ARBA00007623"/>
    </source>
</evidence>
<protein>
    <recommendedName>
        <fullName evidence="10">Calpain catalytic domain-containing protein</fullName>
    </recommendedName>
</protein>
<keyword evidence="2" id="KW-0645">Protease</keyword>
<feature type="transmembrane region" description="Helical" evidence="8">
    <location>
        <begin position="568"/>
        <end position="588"/>
    </location>
</feature>
<evidence type="ECO:0000256" key="2">
    <source>
        <dbReference type="ARBA" id="ARBA00022670"/>
    </source>
</evidence>
<dbReference type="Proteomes" id="UP000789595">
    <property type="component" value="Unassembled WGS sequence"/>
</dbReference>
<feature type="transmembrane region" description="Helical" evidence="8">
    <location>
        <begin position="472"/>
        <end position="494"/>
    </location>
</feature>
<feature type="transmembrane region" description="Helical" evidence="8">
    <location>
        <begin position="742"/>
        <end position="763"/>
    </location>
</feature>
<feature type="transmembrane region" description="Helical" evidence="8">
    <location>
        <begin position="533"/>
        <end position="556"/>
    </location>
</feature>
<evidence type="ECO:0000256" key="3">
    <source>
        <dbReference type="ARBA" id="ARBA00022801"/>
    </source>
</evidence>
<feature type="transmembrane region" description="Helical" evidence="8">
    <location>
        <begin position="394"/>
        <end position="416"/>
    </location>
</feature>
<sequence>MRKVYVLVALTIFSAAMSTRLPRKLTTDPPCVGFSCNGKLKNQNHFPFPPCSQECPDREIQSQRRTGSAAGGNVFVTIVEAQNLNDQDGKATPDAGIAKWSDAYVRVQVGIPGFWSTRETGRIGNENKHWLGKKMSMGWHRSGEALVLFQVLDYDTGLELLDGGDDLLGAGSFWLPFCSSLAVEYNHSVCDESGCFENDMPWGLQRRKLCREEAWIRLNANASVRVVIEIVPFQVHVIEGEDFLTTEFIAYSTTSALDADGAVLLQTKSHVSRSVNAQVALNAQVGLYAELSINADATLTLCRPTSCHRLPDWLREWEYVVSIPIVQEEQSLGYSCYQHDFAPAVRDQYGIIAQNMINLGWPECEMDYFIVFEPHFGTSAKGHRWQIRFECIALLVRLTQLGTPLLIYMSGALRLLSMCKFRLHRLGAHMLTPEKEGGGSTGATIITSLFQSDGISINNCEFRHNYYWATRCALNMLAVPWIVFWTCGIIITMTVRPPHLGLFIMFVGTAIQSLGFALALWKLERWRLTRAILSALVCSVTCTFGFLFVIVVFGPSLANDNAEQEIDFLSFATVFLALGLIPFTLEVMEFNADICRAKSDLVRALTNAATIIESKHPDGAKHDYWLMKECYSASSSSPYFDFVPDIAGHLCGFSNCLNSREMAAVRCALLRTASRLVLLMLVVGAFMLTTKGYLALVYALFFSLTDTISSNLDLDCARWSPSKTVHLMIASRAIVVLIDTRFWVLGISMVYCVYGISLLRNIVNKRLPYIDHLEACSMIFLATRNKMPKVVHPPSFDVASTPECALLVLTAALFVITSVAEYANPPGLSLPLLRFGDRAELPSRVIPIVVWLFVAFAGSIHGHVRAAYLDTQSLLMGGAAMAYVITPSFNLPKILASLAYLCLIAVGLLLWGATEAPAALAVFALGPLCVIISLRAFSIWLANDCEVVIWPPATEDVPEVDDSESKLAFEVLQAMMNKPQKGSGGVKTLRTLQMPHVVQVRNENQHAECSPTVQMPVLPPKSIIKQRAFSSRRLYSPPVDTLPQRRKVIETGLHACRVTKLKRSLSDDSHKRKESKSLPNLTLMEICTHCTGLICKSMTNETYAWQTADQVWFQVPLWEAVLTGCLLQDEYITVTCVVLVPLLVMVLGGLLSHIAYPPYVGHLLWTVNTFLFLTISPIIKWFKTYKAERNMIFASLVGYLLFAGTLGWAYKAWLDGRIDVVEAMWLIDTLVLYPVGLYNLYQVIAWVDHGCKDPGSIWGNPELNESHKRKSNSGNFCVSPIFRRLYLGLVQIANYLLVFFMLAQIYLWSSPAMALACCFTLLWFAGASYFICKWAENAFYLPPNLLRSSDIAIRSVCIVLILCVVVFTGSSSILILSVVFVLQLCKCIIKILDLVHLDTDRVYWFAPTLFPVYSYSAQNGILVDETRLTVRCVLFCGIGVCWTAALACFSQCISIGTTLFFFFISLFVSVSTNACSQVPLKMGVVASYPSSDIFVDAALATLRRHEEDICAEASKFEVRCDEWDGPEGQHEVNSQGHSNSKTTESEPISTGHSDFRSSAQAIAMRIDVAEFALRLVTLGDEQQAVWRADAIYTDRDALAETCASRGPFGCIGSAAWMFRGLELKILCNCLRDFDKEGQRVVAQDTVEMEAMQAIIQLIELDISFRNHFAGELKALAHFHFLVITANDAHLTHKQITFRKFVSESRFKLISNGILPPSKVLQAPDSTMLNMRLAASWLQSLSQDQRERFYLLQDNFTVEQIDHELKVDQQDREEIVAARALSQMRAYTEQENAAKSMSACLVRRSRRTSNWLESLRPEDQNRFVTVLQREWESNMHPAIETGDEPMRKSYELHVLLNNEETVGNCRERLAELEAGESDCYPSRARKGTLQFIDPEFQPSASTLGPCFGANFVGTWNHALSVNPHAVLFAEGGEPDDVRPGVCVNDNWLIAVLAMLSTVGVKNDADAGAQIKKLFINMIDLEGSIVYDSAVGAFGLQLFANGQWEAVVVDDALPMLGDGSGGSGIDALVALDAFGRERNSFQYPDCVDQNLKLDVAASLDAILLETYKERYKDCAGFAIAHVSEMAELWLSLLEKGVAKYYGSYGAIESGFVHQGLELFTGNRAECLHIAQASRGFGKRALWGNLLRSHQSDYILGAGAIPAEHAALSLHLSGLMFGATYTIYDIIDVFPERHKLIKLRNPAGHRDIFRGAWSHSSTLWTKRLRNKLFHGLEPHTFWMSFDEFCSVFRCIFICHYYSENALCWKRKCLSGEWSCGYPDNRENTAPGLPSRHNPCCEVERNPQYSVVIHRPTTLRVSVKQVHTKGHAAMLPVASYICRATRRDHRRVNRITKLEKNNLISSTGRARRERVIETCVDCLDRGVYVILVGAFQAEMEGHFTLSVISNNEVLIAQIWPPTWRSQNRQVTVEQKRSGHV</sequence>
<evidence type="ECO:0000256" key="6">
    <source>
        <dbReference type="PROSITE-ProRule" id="PRU00239"/>
    </source>
</evidence>
<keyword evidence="12" id="KW-1185">Reference proteome</keyword>
<dbReference type="Pfam" id="PF00648">
    <property type="entry name" value="Peptidase_C2"/>
    <property type="match status" value="2"/>
</dbReference>
<dbReference type="SUPFAM" id="SSF49758">
    <property type="entry name" value="Calpain large subunit, middle domain (domain III)"/>
    <property type="match status" value="1"/>
</dbReference>
<reference evidence="11" key="1">
    <citation type="submission" date="2021-11" db="EMBL/GenBank/DDBJ databases">
        <authorList>
            <consortium name="Genoscope - CEA"/>
            <person name="William W."/>
        </authorList>
    </citation>
    <scope>NUCLEOTIDE SEQUENCE</scope>
</reference>
<feature type="transmembrane region" description="Helical" evidence="8">
    <location>
        <begin position="1131"/>
        <end position="1152"/>
    </location>
</feature>
<evidence type="ECO:0000259" key="10">
    <source>
        <dbReference type="PROSITE" id="PS50203"/>
    </source>
</evidence>
<dbReference type="EMBL" id="CAKKNE010000006">
    <property type="protein sequence ID" value="CAH0379380.1"/>
    <property type="molecule type" value="Genomic_DNA"/>
</dbReference>
<evidence type="ECO:0000313" key="12">
    <source>
        <dbReference type="Proteomes" id="UP000789595"/>
    </source>
</evidence>
<evidence type="ECO:0000256" key="4">
    <source>
        <dbReference type="ARBA" id="ARBA00022807"/>
    </source>
</evidence>
<keyword evidence="8" id="KW-1133">Transmembrane helix</keyword>
<gene>
    <name evidence="11" type="ORF">PECAL_6P09990</name>
</gene>
<evidence type="ECO:0000256" key="7">
    <source>
        <dbReference type="SAM" id="MobiDB-lite"/>
    </source>
</evidence>
<dbReference type="InterPro" id="IPR036213">
    <property type="entry name" value="Calpain_III_sf"/>
</dbReference>
<feature type="transmembrane region" description="Helical" evidence="8">
    <location>
        <begin position="1191"/>
        <end position="1210"/>
    </location>
</feature>
<dbReference type="InterPro" id="IPR001300">
    <property type="entry name" value="Peptidase_C2_calpain_cat"/>
</dbReference>
<dbReference type="SMART" id="SM00230">
    <property type="entry name" value="CysPc"/>
    <property type="match status" value="1"/>
</dbReference>
<dbReference type="PANTHER" id="PTHR10183">
    <property type="entry name" value="CALPAIN"/>
    <property type="match status" value="1"/>
</dbReference>
<feature type="region of interest" description="Disordered" evidence="7">
    <location>
        <begin position="1526"/>
        <end position="1553"/>
    </location>
</feature>
<feature type="transmembrane region" description="Helical" evidence="8">
    <location>
        <begin position="843"/>
        <end position="860"/>
    </location>
</feature>
<evidence type="ECO:0000256" key="5">
    <source>
        <dbReference type="PIRSR" id="PIRSR622684-1"/>
    </source>
</evidence>
<dbReference type="PROSITE" id="PS50203">
    <property type="entry name" value="CALPAIN_CAT"/>
    <property type="match status" value="1"/>
</dbReference>
<name>A0A8J2X4S3_9STRA</name>
<dbReference type="OrthoDB" id="424753at2759"/>
<dbReference type="Gene3D" id="3.90.70.10">
    <property type="entry name" value="Cysteine proteinases"/>
    <property type="match status" value="1"/>
</dbReference>
<dbReference type="GO" id="GO:0006508">
    <property type="term" value="P:proteolysis"/>
    <property type="evidence" value="ECO:0007669"/>
    <property type="project" value="UniProtKB-KW"/>
</dbReference>
<feature type="transmembrane region" description="Helical" evidence="8">
    <location>
        <begin position="804"/>
        <end position="823"/>
    </location>
</feature>
<evidence type="ECO:0000256" key="8">
    <source>
        <dbReference type="SAM" id="Phobius"/>
    </source>
</evidence>
<feature type="transmembrane region" description="Helical" evidence="8">
    <location>
        <begin position="500"/>
        <end position="521"/>
    </location>
</feature>
<keyword evidence="8" id="KW-0812">Transmembrane</keyword>
<feature type="chain" id="PRO_5035295483" description="Calpain catalytic domain-containing protein" evidence="9">
    <location>
        <begin position="19"/>
        <end position="2432"/>
    </location>
</feature>
<comment type="similarity">
    <text evidence="1">Belongs to the peptidase C2 family.</text>
</comment>
<dbReference type="InterPro" id="IPR022684">
    <property type="entry name" value="Calpain_cysteine_protease"/>
</dbReference>
<accession>A0A8J2X4S3</accession>
<dbReference type="PANTHER" id="PTHR10183:SF379">
    <property type="entry name" value="CALPAIN-5"/>
    <property type="match status" value="1"/>
</dbReference>
<keyword evidence="9" id="KW-0732">Signal</keyword>
<feature type="transmembrane region" description="Helical" evidence="8">
    <location>
        <begin position="918"/>
        <end position="942"/>
    </location>
</feature>
<evidence type="ECO:0000313" key="11">
    <source>
        <dbReference type="EMBL" id="CAH0379380.1"/>
    </source>
</evidence>
<keyword evidence="4" id="KW-0788">Thiol protease</keyword>
<keyword evidence="3" id="KW-0378">Hydrolase</keyword>
<dbReference type="PRINTS" id="PR00704">
    <property type="entry name" value="CALPAIN"/>
</dbReference>
<feature type="transmembrane region" description="Helical" evidence="8">
    <location>
        <begin position="1313"/>
        <end position="1332"/>
    </location>
</feature>
<feature type="transmembrane region" description="Helical" evidence="8">
    <location>
        <begin position="1402"/>
        <end position="1422"/>
    </location>
</feature>
<dbReference type="Gene3D" id="2.60.120.380">
    <property type="match status" value="1"/>
</dbReference>
<feature type="domain" description="Calpain catalytic" evidence="10">
    <location>
        <begin position="1889"/>
        <end position="2254"/>
    </location>
</feature>
<feature type="transmembrane region" description="Helical" evidence="8">
    <location>
        <begin position="891"/>
        <end position="911"/>
    </location>
</feature>
<dbReference type="GO" id="GO:0004198">
    <property type="term" value="F:calcium-dependent cysteine-type endopeptidase activity"/>
    <property type="evidence" value="ECO:0007669"/>
    <property type="project" value="InterPro"/>
</dbReference>
<feature type="transmembrane region" description="Helical" evidence="8">
    <location>
        <begin position="676"/>
        <end position="701"/>
    </location>
</feature>
<feature type="transmembrane region" description="Helical" evidence="8">
    <location>
        <begin position="1353"/>
        <end position="1382"/>
    </location>
</feature>
<dbReference type="InterPro" id="IPR038765">
    <property type="entry name" value="Papain-like_cys_pep_sf"/>
</dbReference>
<feature type="compositionally biased region" description="Polar residues" evidence="7">
    <location>
        <begin position="1531"/>
        <end position="1553"/>
    </location>
</feature>
<proteinExistence type="inferred from homology"/>
<comment type="caution">
    <text evidence="6">Lacks conserved residue(s) required for the propagation of feature annotation.</text>
</comment>
<feature type="active site" evidence="5">
    <location>
        <position position="2198"/>
    </location>
</feature>
<organism evidence="11 12">
    <name type="scientific">Pelagomonas calceolata</name>
    <dbReference type="NCBI Taxonomy" id="35677"/>
    <lineage>
        <taxon>Eukaryota</taxon>
        <taxon>Sar</taxon>
        <taxon>Stramenopiles</taxon>
        <taxon>Ochrophyta</taxon>
        <taxon>Pelagophyceae</taxon>
        <taxon>Pelagomonadales</taxon>
        <taxon>Pelagomonadaceae</taxon>
        <taxon>Pelagomonas</taxon>
    </lineage>
</organism>